<proteinExistence type="predicted"/>
<feature type="transmembrane region" description="Helical" evidence="1">
    <location>
        <begin position="12"/>
        <end position="45"/>
    </location>
</feature>
<dbReference type="EMBL" id="LAZR01022778">
    <property type="protein sequence ID" value="KKL80692.1"/>
    <property type="molecule type" value="Genomic_DNA"/>
</dbReference>
<organism evidence="2">
    <name type="scientific">marine sediment metagenome</name>
    <dbReference type="NCBI Taxonomy" id="412755"/>
    <lineage>
        <taxon>unclassified sequences</taxon>
        <taxon>metagenomes</taxon>
        <taxon>ecological metagenomes</taxon>
    </lineage>
</organism>
<evidence type="ECO:0000313" key="2">
    <source>
        <dbReference type="EMBL" id="KKL80692.1"/>
    </source>
</evidence>
<keyword evidence="1" id="KW-1133">Transmembrane helix</keyword>
<name>A0A0F9HZY5_9ZZZZ</name>
<accession>A0A0F9HZY5</accession>
<keyword evidence="1" id="KW-0472">Membrane</keyword>
<keyword evidence="1" id="KW-0812">Transmembrane</keyword>
<sequence length="64" mass="7287">MLLVVKILTSPFILLVIVFVGVVYTVGIIVGMLLLYPIVATVVAWRDDRFFSPKEFLKEMHSTF</sequence>
<protein>
    <submittedName>
        <fullName evidence="2">Uncharacterized protein</fullName>
    </submittedName>
</protein>
<gene>
    <name evidence="2" type="ORF">LCGC14_2002240</name>
</gene>
<dbReference type="AlphaFoldDB" id="A0A0F9HZY5"/>
<evidence type="ECO:0000256" key="1">
    <source>
        <dbReference type="SAM" id="Phobius"/>
    </source>
</evidence>
<reference evidence="2" key="1">
    <citation type="journal article" date="2015" name="Nature">
        <title>Complex archaea that bridge the gap between prokaryotes and eukaryotes.</title>
        <authorList>
            <person name="Spang A."/>
            <person name="Saw J.H."/>
            <person name="Jorgensen S.L."/>
            <person name="Zaremba-Niedzwiedzka K."/>
            <person name="Martijn J."/>
            <person name="Lind A.E."/>
            <person name="van Eijk R."/>
            <person name="Schleper C."/>
            <person name="Guy L."/>
            <person name="Ettema T.J."/>
        </authorList>
    </citation>
    <scope>NUCLEOTIDE SEQUENCE</scope>
</reference>
<comment type="caution">
    <text evidence="2">The sequence shown here is derived from an EMBL/GenBank/DDBJ whole genome shotgun (WGS) entry which is preliminary data.</text>
</comment>